<feature type="compositionally biased region" description="Gly residues" evidence="1">
    <location>
        <begin position="1"/>
        <end position="12"/>
    </location>
</feature>
<dbReference type="InterPro" id="IPR031491">
    <property type="entry name" value="FANCA_interact"/>
</dbReference>
<accession>A0A8C0RXX4</accession>
<evidence type="ECO:0000313" key="3">
    <source>
        <dbReference type="Ensembl" id="ENSCAFP00030002504.1"/>
    </source>
</evidence>
<dbReference type="InterPro" id="IPR031490">
    <property type="entry name" value="UBZ2_FAAP20"/>
</dbReference>
<dbReference type="PANTHER" id="PTHR37862:SF1">
    <property type="entry name" value="FANCONI ANEMIA CORE COMPLEX-ASSOCIATED PROTEIN 20"/>
    <property type="match status" value="1"/>
</dbReference>
<dbReference type="AlphaFoldDB" id="A0A8C0RXX4"/>
<feature type="region of interest" description="Disordered" evidence="1">
    <location>
        <begin position="1"/>
        <end position="162"/>
    </location>
</feature>
<feature type="compositionally biased region" description="Gly residues" evidence="1">
    <location>
        <begin position="47"/>
        <end position="57"/>
    </location>
</feature>
<dbReference type="Ensembl" id="ENSCAFT00030002814.1">
    <property type="protein sequence ID" value="ENSCAFP00030002504.1"/>
    <property type="gene ID" value="ENSCAFG00030001572.1"/>
</dbReference>
<reference evidence="4" key="1">
    <citation type="submission" date="2018-10" db="EMBL/GenBank/DDBJ databases">
        <title>De novo assembly of a Great Dane genome.</title>
        <authorList>
            <person name="Kidd J.M."/>
            <person name="Pendleton A.L."/>
            <person name="Shen F."/>
            <person name="Emery S."/>
        </authorList>
    </citation>
    <scope>NUCLEOTIDE SEQUENCE [LARGE SCALE GENOMIC DNA]</scope>
    <source>
        <strain evidence="4">Great Dane</strain>
    </source>
</reference>
<reference evidence="3" key="2">
    <citation type="submission" date="2019-03" db="EMBL/GenBank/DDBJ databases">
        <authorList>
            <person name="Warren W.C."/>
            <person name="Johnson G.S."/>
        </authorList>
    </citation>
    <scope>NUCLEOTIDE SEQUENCE [LARGE SCALE GENOMIC DNA]</scope>
    <source>
        <strain evidence="3">Basenji</strain>
    </source>
</reference>
<dbReference type="Ensembl" id="ENSCAFT00040009108.1">
    <property type="protein sequence ID" value="ENSCAFP00040007909.1"/>
    <property type="gene ID" value="ENSCAFG00040004841.1"/>
</dbReference>
<dbReference type="GO" id="GO:0043130">
    <property type="term" value="F:ubiquitin binding"/>
    <property type="evidence" value="ECO:0007669"/>
    <property type="project" value="InterPro"/>
</dbReference>
<evidence type="ECO:0000259" key="2">
    <source>
        <dbReference type="PROSITE" id="PS51906"/>
    </source>
</evidence>
<proteinExistence type="predicted"/>
<feature type="compositionally biased region" description="Basic residues" evidence="1">
    <location>
        <begin position="13"/>
        <end position="23"/>
    </location>
</feature>
<organism evidence="4 5">
    <name type="scientific">Canis lupus familiaris</name>
    <name type="common">Dog</name>
    <name type="synonym">Canis familiaris</name>
    <dbReference type="NCBI Taxonomy" id="9615"/>
    <lineage>
        <taxon>Eukaryota</taxon>
        <taxon>Metazoa</taxon>
        <taxon>Chordata</taxon>
        <taxon>Craniata</taxon>
        <taxon>Vertebrata</taxon>
        <taxon>Euteleostomi</taxon>
        <taxon>Mammalia</taxon>
        <taxon>Eutheria</taxon>
        <taxon>Laurasiatheria</taxon>
        <taxon>Carnivora</taxon>
        <taxon>Caniformia</taxon>
        <taxon>Canidae</taxon>
        <taxon>Canis</taxon>
    </lineage>
</organism>
<dbReference type="PROSITE" id="PS51906">
    <property type="entry name" value="ZF_UBZ2"/>
    <property type="match status" value="1"/>
</dbReference>
<dbReference type="InterPro" id="IPR052689">
    <property type="entry name" value="FA_core_complex_assoc"/>
</dbReference>
<reference evidence="4" key="3">
    <citation type="submission" date="2025-05" db="UniProtKB">
        <authorList>
            <consortium name="Ensembl"/>
        </authorList>
    </citation>
    <scope>IDENTIFICATION</scope>
</reference>
<feature type="compositionally biased region" description="Basic residues" evidence="1">
    <location>
        <begin position="35"/>
        <end position="45"/>
    </location>
</feature>
<evidence type="ECO:0000256" key="1">
    <source>
        <dbReference type="SAM" id="MobiDB-lite"/>
    </source>
</evidence>
<dbReference type="Proteomes" id="UP000694542">
    <property type="component" value="Chromosome 5"/>
</dbReference>
<dbReference type="Pfam" id="PF15751">
    <property type="entry name" value="FANCA_interact"/>
    <property type="match status" value="1"/>
</dbReference>
<dbReference type="Proteomes" id="UP000694429">
    <property type="component" value="Chromosome 5"/>
</dbReference>
<feature type="compositionally biased region" description="Pro residues" evidence="1">
    <location>
        <begin position="82"/>
        <end position="93"/>
    </location>
</feature>
<protein>
    <recommendedName>
        <fullName evidence="2">UBZ2-type domain-containing protein</fullName>
    </recommendedName>
</protein>
<dbReference type="Pfam" id="PF15750">
    <property type="entry name" value="UBZ_FAAP20"/>
    <property type="match status" value="1"/>
</dbReference>
<feature type="domain" description="UBZ2-type" evidence="2">
    <location>
        <begin position="167"/>
        <end position="203"/>
    </location>
</feature>
<name>A0A8C0RXX4_CANLF</name>
<dbReference type="PANTHER" id="PTHR37862">
    <property type="entry name" value="FANCONI ANEMIA CORE COMPLEX-ASSOCIATED PROTEIN 20"/>
    <property type="match status" value="1"/>
</dbReference>
<evidence type="ECO:0000313" key="4">
    <source>
        <dbReference type="Ensembl" id="ENSCAFP00040007909.1"/>
    </source>
</evidence>
<sequence>MGSGPEAGPGRGRGLRRAAHFRRTLGWGRMEAARRPRPSLRRRRPSPGGGGRGGPVPGVGECARPWADLLRAGIADLSPDGELPPLPAFPGPDPGRRPKRTASPEEFTVGARTFSWTPFPPAPRGGGGLGPPHRVPLRARSPQRCASPEPRGTPGAPEQLWEASPSLRSCPMCQVDFAPRLAQLDIDSHLAQCLAESTEDVVW</sequence>
<evidence type="ECO:0000313" key="5">
    <source>
        <dbReference type="Proteomes" id="UP000694542"/>
    </source>
</evidence>